<dbReference type="HOGENOM" id="CLU_1919141_0_0_1"/>
<sequence length="132" mass="14592">MMSTRLRECLQGQIGCWSPGRDVCTQSCVVQCTSKSLLPVLVATFVIYRNNSKVGKVSMVSLVVQWFCSHFPVERCAEMELVLCSSTPYLNVSFAYFDICSICSVEQLGNSQCCLMAVGLNLSASFCRYVVS</sequence>
<organism evidence="1 2">
    <name type="scientific">Daphnia pulex</name>
    <name type="common">Water flea</name>
    <dbReference type="NCBI Taxonomy" id="6669"/>
    <lineage>
        <taxon>Eukaryota</taxon>
        <taxon>Metazoa</taxon>
        <taxon>Ecdysozoa</taxon>
        <taxon>Arthropoda</taxon>
        <taxon>Crustacea</taxon>
        <taxon>Branchiopoda</taxon>
        <taxon>Diplostraca</taxon>
        <taxon>Cladocera</taxon>
        <taxon>Anomopoda</taxon>
        <taxon>Daphniidae</taxon>
        <taxon>Daphnia</taxon>
    </lineage>
</organism>
<protein>
    <submittedName>
        <fullName evidence="1">Uncharacterized protein</fullName>
    </submittedName>
</protein>
<dbReference type="KEGG" id="dpx:DAPPUDRAFT_99605"/>
<dbReference type="InParanoid" id="E9G7E2"/>
<evidence type="ECO:0000313" key="2">
    <source>
        <dbReference type="Proteomes" id="UP000000305"/>
    </source>
</evidence>
<gene>
    <name evidence="1" type="ORF">DAPPUDRAFT_99605</name>
</gene>
<name>E9G7E2_DAPPU</name>
<dbReference type="EMBL" id="GL732534">
    <property type="protein sequence ID" value="EFX84455.1"/>
    <property type="molecule type" value="Genomic_DNA"/>
</dbReference>
<accession>E9G7E2</accession>
<dbReference type="AlphaFoldDB" id="E9G7E2"/>
<proteinExistence type="predicted"/>
<keyword evidence="2" id="KW-1185">Reference proteome</keyword>
<evidence type="ECO:0000313" key="1">
    <source>
        <dbReference type="EMBL" id="EFX84455.1"/>
    </source>
</evidence>
<dbReference type="Proteomes" id="UP000000305">
    <property type="component" value="Unassembled WGS sequence"/>
</dbReference>
<reference evidence="1 2" key="1">
    <citation type="journal article" date="2011" name="Science">
        <title>The ecoresponsive genome of Daphnia pulex.</title>
        <authorList>
            <person name="Colbourne J.K."/>
            <person name="Pfrender M.E."/>
            <person name="Gilbert D."/>
            <person name="Thomas W.K."/>
            <person name="Tucker A."/>
            <person name="Oakley T.H."/>
            <person name="Tokishita S."/>
            <person name="Aerts A."/>
            <person name="Arnold G.J."/>
            <person name="Basu M.K."/>
            <person name="Bauer D.J."/>
            <person name="Caceres C.E."/>
            <person name="Carmel L."/>
            <person name="Casola C."/>
            <person name="Choi J.H."/>
            <person name="Detter J.C."/>
            <person name="Dong Q."/>
            <person name="Dusheyko S."/>
            <person name="Eads B.D."/>
            <person name="Frohlich T."/>
            <person name="Geiler-Samerotte K.A."/>
            <person name="Gerlach D."/>
            <person name="Hatcher P."/>
            <person name="Jogdeo S."/>
            <person name="Krijgsveld J."/>
            <person name="Kriventseva E.V."/>
            <person name="Kultz D."/>
            <person name="Laforsch C."/>
            <person name="Lindquist E."/>
            <person name="Lopez J."/>
            <person name="Manak J.R."/>
            <person name="Muller J."/>
            <person name="Pangilinan J."/>
            <person name="Patwardhan R.P."/>
            <person name="Pitluck S."/>
            <person name="Pritham E.J."/>
            <person name="Rechtsteiner A."/>
            <person name="Rho M."/>
            <person name="Rogozin I.B."/>
            <person name="Sakarya O."/>
            <person name="Salamov A."/>
            <person name="Schaack S."/>
            <person name="Shapiro H."/>
            <person name="Shiga Y."/>
            <person name="Skalitzky C."/>
            <person name="Smith Z."/>
            <person name="Souvorov A."/>
            <person name="Sung W."/>
            <person name="Tang Z."/>
            <person name="Tsuchiya D."/>
            <person name="Tu H."/>
            <person name="Vos H."/>
            <person name="Wang M."/>
            <person name="Wolf Y.I."/>
            <person name="Yamagata H."/>
            <person name="Yamada T."/>
            <person name="Ye Y."/>
            <person name="Shaw J.R."/>
            <person name="Andrews J."/>
            <person name="Crease T.J."/>
            <person name="Tang H."/>
            <person name="Lucas S.M."/>
            <person name="Robertson H.M."/>
            <person name="Bork P."/>
            <person name="Koonin E.V."/>
            <person name="Zdobnov E.M."/>
            <person name="Grigoriev I.V."/>
            <person name="Lynch M."/>
            <person name="Boore J.L."/>
        </authorList>
    </citation>
    <scope>NUCLEOTIDE SEQUENCE [LARGE SCALE GENOMIC DNA]</scope>
</reference>